<dbReference type="InterPro" id="IPR011761">
    <property type="entry name" value="ATP-grasp"/>
</dbReference>
<evidence type="ECO:0000256" key="12">
    <source>
        <dbReference type="HAMAP-Rule" id="MF_00047"/>
    </source>
</evidence>
<evidence type="ECO:0000256" key="10">
    <source>
        <dbReference type="ARBA" id="ARBA00023211"/>
    </source>
</evidence>
<dbReference type="Proteomes" id="UP000594468">
    <property type="component" value="Chromosome"/>
</dbReference>
<organism evidence="18 19">
    <name type="scientific">Phototrophicus methaneseepsis</name>
    <dbReference type="NCBI Taxonomy" id="2710758"/>
    <lineage>
        <taxon>Bacteria</taxon>
        <taxon>Bacillati</taxon>
        <taxon>Chloroflexota</taxon>
        <taxon>Candidatus Thermofontia</taxon>
        <taxon>Phototrophicales</taxon>
        <taxon>Phototrophicaceae</taxon>
        <taxon>Phototrophicus</taxon>
    </lineage>
</organism>
<dbReference type="GO" id="GO:0005829">
    <property type="term" value="C:cytosol"/>
    <property type="evidence" value="ECO:0007669"/>
    <property type="project" value="TreeGrafter"/>
</dbReference>
<evidence type="ECO:0000256" key="11">
    <source>
        <dbReference type="ARBA" id="ARBA00023316"/>
    </source>
</evidence>
<keyword evidence="12" id="KW-0963">Cytoplasm</keyword>
<dbReference type="KEGG" id="pmet:G4Y79_13265"/>
<dbReference type="PANTHER" id="PTHR23132:SF25">
    <property type="entry name" value="D-ALANINE--D-ALANINE LIGASE A"/>
    <property type="match status" value="1"/>
</dbReference>
<keyword evidence="19" id="KW-1185">Reference proteome</keyword>
<comment type="function">
    <text evidence="12">Cell wall formation.</text>
</comment>
<keyword evidence="4 15" id="KW-0479">Metal-binding</keyword>
<dbReference type="PIRSF" id="PIRSF039102">
    <property type="entry name" value="Ddl/VanB"/>
    <property type="match status" value="1"/>
</dbReference>
<keyword evidence="11 12" id="KW-0961">Cell wall biogenesis/degradation</keyword>
<dbReference type="Gene3D" id="3.30.470.20">
    <property type="entry name" value="ATP-grasp fold, B domain"/>
    <property type="match status" value="1"/>
</dbReference>
<comment type="pathway">
    <text evidence="12">Cell wall biogenesis; peptidoglycan biosynthesis.</text>
</comment>
<dbReference type="SUPFAM" id="SSF56059">
    <property type="entry name" value="Glutathione synthetase ATP-binding domain-like"/>
    <property type="match status" value="1"/>
</dbReference>
<dbReference type="GO" id="GO:0005524">
    <property type="term" value="F:ATP binding"/>
    <property type="evidence" value="ECO:0007669"/>
    <property type="project" value="UniProtKB-UniRule"/>
</dbReference>
<evidence type="ECO:0000256" key="9">
    <source>
        <dbReference type="ARBA" id="ARBA00022984"/>
    </source>
</evidence>
<comment type="similarity">
    <text evidence="2 12">Belongs to the D-alanine--D-alanine ligase family.</text>
</comment>
<evidence type="ECO:0000256" key="7">
    <source>
        <dbReference type="ARBA" id="ARBA00022842"/>
    </source>
</evidence>
<feature type="binding site" evidence="14">
    <location>
        <begin position="201"/>
        <end position="202"/>
    </location>
    <ligand>
        <name>ATP</name>
        <dbReference type="ChEBI" id="CHEBI:30616"/>
    </ligand>
</feature>
<dbReference type="NCBIfam" id="TIGR01205">
    <property type="entry name" value="D_ala_D_alaTIGR"/>
    <property type="match status" value="1"/>
</dbReference>
<dbReference type="GO" id="GO:0071555">
    <property type="term" value="P:cell wall organization"/>
    <property type="evidence" value="ECO:0007669"/>
    <property type="project" value="UniProtKB-KW"/>
</dbReference>
<evidence type="ECO:0000256" key="4">
    <source>
        <dbReference type="ARBA" id="ARBA00022723"/>
    </source>
</evidence>
<feature type="binding site" evidence="14">
    <location>
        <begin position="330"/>
        <end position="331"/>
    </location>
    <ligand>
        <name>ATP</name>
        <dbReference type="ChEBI" id="CHEBI:30616"/>
    </ligand>
</feature>
<keyword evidence="10 15" id="KW-0464">Manganese</keyword>
<feature type="binding site" evidence="14">
    <location>
        <begin position="231"/>
        <end position="238"/>
    </location>
    <ligand>
        <name>ATP</name>
        <dbReference type="ChEBI" id="CHEBI:30616"/>
    </ligand>
</feature>
<dbReference type="PROSITE" id="PS50975">
    <property type="entry name" value="ATP_GRASP"/>
    <property type="match status" value="1"/>
</dbReference>
<dbReference type="PROSITE" id="PS00843">
    <property type="entry name" value="DALA_DALA_LIGASE_1"/>
    <property type="match status" value="1"/>
</dbReference>
<dbReference type="InterPro" id="IPR016185">
    <property type="entry name" value="PreATP-grasp_dom_sf"/>
</dbReference>
<dbReference type="PANTHER" id="PTHR23132">
    <property type="entry name" value="D-ALANINE--D-ALANINE LIGASE"/>
    <property type="match status" value="1"/>
</dbReference>
<feature type="active site" evidence="13">
    <location>
        <position position="201"/>
    </location>
</feature>
<dbReference type="PROSITE" id="PS00844">
    <property type="entry name" value="DALA_DALA_LIGASE_2"/>
    <property type="match status" value="1"/>
</dbReference>
<keyword evidence="9 12" id="KW-0573">Peptidoglycan synthesis</keyword>
<feature type="binding site" evidence="15">
    <location>
        <position position="317"/>
    </location>
    <ligand>
        <name>Mg(2+)</name>
        <dbReference type="ChEBI" id="CHEBI:18420"/>
        <label>1</label>
    </ligand>
</feature>
<comment type="cofactor">
    <cofactor evidence="15">
        <name>Mg(2+)</name>
        <dbReference type="ChEBI" id="CHEBI:18420"/>
    </cofactor>
    <cofactor evidence="15">
        <name>Mn(2+)</name>
        <dbReference type="ChEBI" id="CHEBI:29035"/>
    </cofactor>
    <text evidence="15">Binds 2 magnesium or manganese ions per subunit.</text>
</comment>
<dbReference type="InterPro" id="IPR005905">
    <property type="entry name" value="D_ala_D_ala"/>
</dbReference>
<evidence type="ECO:0000256" key="14">
    <source>
        <dbReference type="PIRSR" id="PIRSR039102-2"/>
    </source>
</evidence>
<dbReference type="EC" id="6.3.2.4" evidence="12"/>
<dbReference type="UniPathway" id="UPA00219"/>
<evidence type="ECO:0000313" key="18">
    <source>
        <dbReference type="EMBL" id="QPC80682.1"/>
    </source>
</evidence>
<protein>
    <recommendedName>
        <fullName evidence="12">D-alanine--D-alanine ligase</fullName>
        <ecNumber evidence="12">6.3.2.4</ecNumber>
    </recommendedName>
    <alternativeName>
        <fullName evidence="12">D-Ala-D-Ala ligase</fullName>
    </alternativeName>
    <alternativeName>
        <fullName evidence="12">D-alanylalanine synthetase</fullName>
    </alternativeName>
</protein>
<feature type="domain" description="ATP-grasp" evidence="17">
    <location>
        <begin position="152"/>
        <end position="363"/>
    </location>
</feature>
<evidence type="ECO:0000256" key="8">
    <source>
        <dbReference type="ARBA" id="ARBA00022960"/>
    </source>
</evidence>
<dbReference type="GO" id="GO:0046872">
    <property type="term" value="F:metal ion binding"/>
    <property type="evidence" value="ECO:0007669"/>
    <property type="project" value="UniProtKB-KW"/>
</dbReference>
<comment type="cofactor">
    <cofactor evidence="1">
        <name>Mn(2+)</name>
        <dbReference type="ChEBI" id="CHEBI:29035"/>
    </cofactor>
</comment>
<evidence type="ECO:0000256" key="13">
    <source>
        <dbReference type="PIRSR" id="PIRSR039102-1"/>
    </source>
</evidence>
<evidence type="ECO:0000256" key="3">
    <source>
        <dbReference type="ARBA" id="ARBA00022598"/>
    </source>
</evidence>
<dbReference type="Pfam" id="PF07478">
    <property type="entry name" value="Dala_Dala_lig_C"/>
    <property type="match status" value="1"/>
</dbReference>
<dbReference type="AlphaFoldDB" id="A0A7S8ICM1"/>
<keyword evidence="3 12" id="KW-0436">Ligase</keyword>
<evidence type="ECO:0000256" key="1">
    <source>
        <dbReference type="ARBA" id="ARBA00001936"/>
    </source>
</evidence>
<dbReference type="GO" id="GO:0008360">
    <property type="term" value="P:regulation of cell shape"/>
    <property type="evidence" value="ECO:0007669"/>
    <property type="project" value="UniProtKB-KW"/>
</dbReference>
<dbReference type="Gene3D" id="3.40.50.20">
    <property type="match status" value="1"/>
</dbReference>
<gene>
    <name evidence="12" type="primary">ddl</name>
    <name evidence="18" type="ORF">G4Y79_13265</name>
</gene>
<feature type="active site" evidence="13">
    <location>
        <position position="338"/>
    </location>
</feature>
<dbReference type="HAMAP" id="MF_00047">
    <property type="entry name" value="Dala_Dala_lig"/>
    <property type="match status" value="1"/>
</dbReference>
<dbReference type="GO" id="GO:0008716">
    <property type="term" value="F:D-alanine-D-alanine ligase activity"/>
    <property type="evidence" value="ECO:0007669"/>
    <property type="project" value="UniProtKB-UniRule"/>
</dbReference>
<feature type="binding site" evidence="15">
    <location>
        <position position="331"/>
    </location>
    <ligand>
        <name>Mg(2+)</name>
        <dbReference type="ChEBI" id="CHEBI:18420"/>
        <label>1</label>
    </ligand>
</feature>
<comment type="catalytic activity">
    <reaction evidence="12">
        <text>2 D-alanine + ATP = D-alanyl-D-alanine + ADP + phosphate + H(+)</text>
        <dbReference type="Rhea" id="RHEA:11224"/>
        <dbReference type="ChEBI" id="CHEBI:15378"/>
        <dbReference type="ChEBI" id="CHEBI:30616"/>
        <dbReference type="ChEBI" id="CHEBI:43474"/>
        <dbReference type="ChEBI" id="CHEBI:57416"/>
        <dbReference type="ChEBI" id="CHEBI:57822"/>
        <dbReference type="ChEBI" id="CHEBI:456216"/>
        <dbReference type="EC" id="6.3.2.4"/>
    </reaction>
</comment>
<dbReference type="InterPro" id="IPR011127">
    <property type="entry name" value="Dala_Dala_lig_N"/>
</dbReference>
<comment type="subcellular location">
    <subcellularLocation>
        <location evidence="12">Cytoplasm</location>
    </subcellularLocation>
</comment>
<evidence type="ECO:0000256" key="5">
    <source>
        <dbReference type="ARBA" id="ARBA00022741"/>
    </source>
</evidence>
<evidence type="ECO:0000256" key="15">
    <source>
        <dbReference type="PIRSR" id="PIRSR039102-3"/>
    </source>
</evidence>
<keyword evidence="5 14" id="KW-0547">Nucleotide-binding</keyword>
<dbReference type="GO" id="GO:0009252">
    <property type="term" value="P:peptidoglycan biosynthetic process"/>
    <property type="evidence" value="ECO:0007669"/>
    <property type="project" value="UniProtKB-UniRule"/>
</dbReference>
<dbReference type="RefSeq" id="WP_195168757.1">
    <property type="nucleotide sequence ID" value="NZ_CP062983.1"/>
</dbReference>
<dbReference type="InterPro" id="IPR013815">
    <property type="entry name" value="ATP_grasp_subdomain_1"/>
</dbReference>
<feature type="binding site" evidence="14">
    <location>
        <position position="148"/>
    </location>
    <ligand>
        <name>ATP</name>
        <dbReference type="ChEBI" id="CHEBI:30616"/>
    </ligand>
</feature>
<feature type="binding site" evidence="15">
    <location>
        <position position="333"/>
    </location>
    <ligand>
        <name>Mg(2+)</name>
        <dbReference type="ChEBI" id="CHEBI:18420"/>
        <label>2</label>
    </ligand>
</feature>
<dbReference type="Pfam" id="PF01820">
    <property type="entry name" value="Dala_Dala_lig_N"/>
    <property type="match status" value="1"/>
</dbReference>
<keyword evidence="8 12" id="KW-0133">Cell shape</keyword>
<dbReference type="InterPro" id="IPR011095">
    <property type="entry name" value="Dala_Dala_lig_C"/>
</dbReference>
<feature type="binding site" evidence="14">
    <location>
        <begin position="193"/>
        <end position="195"/>
    </location>
    <ligand>
        <name>ATP</name>
        <dbReference type="ChEBI" id="CHEBI:30616"/>
    </ligand>
</feature>
<name>A0A7S8ICM1_9CHLR</name>
<evidence type="ECO:0000256" key="2">
    <source>
        <dbReference type="ARBA" id="ARBA00010871"/>
    </source>
</evidence>
<dbReference type="SUPFAM" id="SSF52440">
    <property type="entry name" value="PreATP-grasp domain"/>
    <property type="match status" value="1"/>
</dbReference>
<dbReference type="EMBL" id="CP062983">
    <property type="protein sequence ID" value="QPC80682.1"/>
    <property type="molecule type" value="Genomic_DNA"/>
</dbReference>
<dbReference type="InterPro" id="IPR000291">
    <property type="entry name" value="D-Ala_lig_Van_CS"/>
</dbReference>
<evidence type="ECO:0000256" key="6">
    <source>
        <dbReference type="ARBA" id="ARBA00022840"/>
    </source>
</evidence>
<evidence type="ECO:0000259" key="17">
    <source>
        <dbReference type="PROSITE" id="PS50975"/>
    </source>
</evidence>
<evidence type="ECO:0000313" key="19">
    <source>
        <dbReference type="Proteomes" id="UP000594468"/>
    </source>
</evidence>
<feature type="binding site" evidence="15">
    <location>
        <position position="331"/>
    </location>
    <ligand>
        <name>Mg(2+)</name>
        <dbReference type="ChEBI" id="CHEBI:18420"/>
        <label>2</label>
    </ligand>
</feature>
<keyword evidence="6 16" id="KW-0067">ATP-binding</keyword>
<reference evidence="18 19" key="1">
    <citation type="submission" date="2020-02" db="EMBL/GenBank/DDBJ databases">
        <authorList>
            <person name="Zheng R.K."/>
            <person name="Sun C.M."/>
        </authorList>
    </citation>
    <scope>NUCLEOTIDE SEQUENCE [LARGE SCALE GENOMIC DNA]</scope>
    <source>
        <strain evidence="19">rifampicinis</strain>
    </source>
</reference>
<accession>A0A7S8ICM1</accession>
<keyword evidence="7 15" id="KW-0460">Magnesium</keyword>
<proteinExistence type="inferred from homology"/>
<dbReference type="Gene3D" id="3.30.1490.20">
    <property type="entry name" value="ATP-grasp fold, A domain"/>
    <property type="match status" value="1"/>
</dbReference>
<sequence length="401" mass="44205">MAANRKLTVGVIFGGRSVEHDVSIVTGHQVMDAFDENRYTVVPIYISRDGKWYTGEGLRQLDNYKDDAILNHETVEPVILSPDVRHHGLIRNPLAGRFSKSEVLRLDVLFPAIHGSHGEDGTLQGLCELADIPYVGFATTGSALTNDKILTKQILQQNDIPVVPGITIQRDDWLRDPQAIMEQIKGAFAYPVFVKPATLGSSIGVGRADSDELLKASIDVATSFDRRVLVEQAVKGIEINCSIMGYGEDIRISVLEQPLSWTDFLGFDDKYLRGNEGMKSADRIIPAPIEDDVTEQIQQASKDAFIAVDGRGICRIDYLVDSESGAFYLNEINTMPGSLALYLWRETNMTASEVVEYLVKLAQDAYADKRRNVYDYKTNLVDMAAGRGLKGVKGKAKGASS</sequence>
<evidence type="ECO:0000256" key="16">
    <source>
        <dbReference type="PROSITE-ProRule" id="PRU00409"/>
    </source>
</evidence>
<feature type="active site" evidence="13">
    <location>
        <position position="19"/>
    </location>
</feature>
<dbReference type="NCBIfam" id="NF002528">
    <property type="entry name" value="PRK01966.1-4"/>
    <property type="match status" value="1"/>
</dbReference>